<gene>
    <name evidence="2" type="ORF">BRAA07T27886Z</name>
    <name evidence="1" type="ORF">BRAPAZ1V2_A07P01050.2</name>
</gene>
<dbReference type="SUPFAM" id="SSF56219">
    <property type="entry name" value="DNase I-like"/>
    <property type="match status" value="1"/>
</dbReference>
<dbReference type="AlphaFoldDB" id="A0A3P6BBI9"/>
<sequence>MSTLCKDWHYLSNHQSDEDGRIVVIWKDPAKVKVISQSRQMITCELELPNCAPIIYIAIYASNLSEERNDMWILYHHEHSAFSHSRHSPQMFQFRDCLLQMGVFDLRYYGPVHTWTNKCDAAPVAKKLDRCLINSDCLTRFPNATATFLPPAPSDHSPCLIDLAFHLPKAGTQPFRFLNYLTKHPSFLEVVTDAWLLAGSVSTNLASLCWKLKAIKRSLKILNKENFSKIQERVTESYRLLQIVQVQALTDPTPL</sequence>
<protein>
    <recommendedName>
        <fullName evidence="3">Endonuclease/exonuclease/phosphatase domain-containing protein</fullName>
    </recommendedName>
</protein>
<dbReference type="Proteomes" id="UP000694005">
    <property type="component" value="Chromosome A07"/>
</dbReference>
<dbReference type="Gramene" id="A07p01050.2_BraZ1">
    <property type="protein sequence ID" value="A07p01050.2_BraZ1.CDS"/>
    <property type="gene ID" value="A07g01050.2_BraZ1"/>
</dbReference>
<evidence type="ECO:0008006" key="3">
    <source>
        <dbReference type="Google" id="ProtNLM"/>
    </source>
</evidence>
<evidence type="ECO:0000313" key="2">
    <source>
        <dbReference type="EMBL" id="VDC95190.1"/>
    </source>
</evidence>
<dbReference type="PANTHER" id="PTHR33710:SF86">
    <property type="entry name" value="VIRAL MOVEMENT PROTEIN"/>
    <property type="match status" value="1"/>
</dbReference>
<dbReference type="PANTHER" id="PTHR33710">
    <property type="entry name" value="BNAC02G09200D PROTEIN"/>
    <property type="match status" value="1"/>
</dbReference>
<name>A0A3P6BBI9_BRACM</name>
<proteinExistence type="predicted"/>
<organism evidence="2">
    <name type="scientific">Brassica campestris</name>
    <name type="common">Field mustard</name>
    <dbReference type="NCBI Taxonomy" id="3711"/>
    <lineage>
        <taxon>Eukaryota</taxon>
        <taxon>Viridiplantae</taxon>
        <taxon>Streptophyta</taxon>
        <taxon>Embryophyta</taxon>
        <taxon>Tracheophyta</taxon>
        <taxon>Spermatophyta</taxon>
        <taxon>Magnoliopsida</taxon>
        <taxon>eudicotyledons</taxon>
        <taxon>Gunneridae</taxon>
        <taxon>Pentapetalae</taxon>
        <taxon>rosids</taxon>
        <taxon>malvids</taxon>
        <taxon>Brassicales</taxon>
        <taxon>Brassicaceae</taxon>
        <taxon>Brassiceae</taxon>
        <taxon>Brassica</taxon>
    </lineage>
</organism>
<evidence type="ECO:0000313" key="1">
    <source>
        <dbReference type="EMBL" id="CAG7900461.1"/>
    </source>
</evidence>
<dbReference type="InterPro" id="IPR036691">
    <property type="entry name" value="Endo/exonu/phosph_ase_sf"/>
</dbReference>
<dbReference type="EMBL" id="LS974623">
    <property type="protein sequence ID" value="CAG7900461.1"/>
    <property type="molecule type" value="Genomic_DNA"/>
</dbReference>
<reference evidence="2" key="1">
    <citation type="submission" date="2018-11" db="EMBL/GenBank/DDBJ databases">
        <authorList>
            <consortium name="Genoscope - CEA"/>
            <person name="William W."/>
        </authorList>
    </citation>
    <scope>NUCLEOTIDE SEQUENCE</scope>
</reference>
<feature type="non-terminal residue" evidence="2">
    <location>
        <position position="255"/>
    </location>
</feature>
<dbReference type="Gene3D" id="3.60.10.10">
    <property type="entry name" value="Endonuclease/exonuclease/phosphatase"/>
    <property type="match status" value="1"/>
</dbReference>
<dbReference type="EMBL" id="LR031574">
    <property type="protein sequence ID" value="VDC95190.1"/>
    <property type="molecule type" value="Genomic_DNA"/>
</dbReference>
<accession>A0A3P6BBI9</accession>